<comment type="caution">
    <text evidence="1">The sequence shown here is derived from an EMBL/GenBank/DDBJ whole genome shotgun (WGS) entry which is preliminary data.</text>
</comment>
<gene>
    <name evidence="1" type="ORF">E2C01_034451</name>
</gene>
<proteinExistence type="predicted"/>
<dbReference type="Proteomes" id="UP000324222">
    <property type="component" value="Unassembled WGS sequence"/>
</dbReference>
<evidence type="ECO:0000313" key="1">
    <source>
        <dbReference type="EMBL" id="MPC40877.1"/>
    </source>
</evidence>
<keyword evidence="2" id="KW-1185">Reference proteome</keyword>
<reference evidence="1 2" key="1">
    <citation type="submission" date="2019-05" db="EMBL/GenBank/DDBJ databases">
        <title>Another draft genome of Portunus trituberculatus and its Hox gene families provides insights of decapod evolution.</title>
        <authorList>
            <person name="Jeong J.-H."/>
            <person name="Song I."/>
            <person name="Kim S."/>
            <person name="Choi T."/>
            <person name="Kim D."/>
            <person name="Ryu S."/>
            <person name="Kim W."/>
        </authorList>
    </citation>
    <scope>NUCLEOTIDE SEQUENCE [LARGE SCALE GENOMIC DNA]</scope>
    <source>
        <tissue evidence="1">Muscle</tissue>
    </source>
</reference>
<dbReference type="EMBL" id="VSRR010004846">
    <property type="protein sequence ID" value="MPC40877.1"/>
    <property type="molecule type" value="Genomic_DNA"/>
</dbReference>
<protein>
    <submittedName>
        <fullName evidence="1">Uncharacterized protein</fullName>
    </submittedName>
</protein>
<accession>A0A5B7F5U5</accession>
<name>A0A5B7F5U5_PORTR</name>
<organism evidence="1 2">
    <name type="scientific">Portunus trituberculatus</name>
    <name type="common">Swimming crab</name>
    <name type="synonym">Neptunus trituberculatus</name>
    <dbReference type="NCBI Taxonomy" id="210409"/>
    <lineage>
        <taxon>Eukaryota</taxon>
        <taxon>Metazoa</taxon>
        <taxon>Ecdysozoa</taxon>
        <taxon>Arthropoda</taxon>
        <taxon>Crustacea</taxon>
        <taxon>Multicrustacea</taxon>
        <taxon>Malacostraca</taxon>
        <taxon>Eumalacostraca</taxon>
        <taxon>Eucarida</taxon>
        <taxon>Decapoda</taxon>
        <taxon>Pleocyemata</taxon>
        <taxon>Brachyura</taxon>
        <taxon>Eubrachyura</taxon>
        <taxon>Portunoidea</taxon>
        <taxon>Portunidae</taxon>
        <taxon>Portuninae</taxon>
        <taxon>Portunus</taxon>
    </lineage>
</organism>
<sequence length="75" mass="8712">MLRHPKGREAVRRKFECHGAFSLTRLPRVPYTLHHFSADVRELCEKFLGSQIVQVRQRGEKVDSTGQTLPLHIMD</sequence>
<evidence type="ECO:0000313" key="2">
    <source>
        <dbReference type="Proteomes" id="UP000324222"/>
    </source>
</evidence>
<dbReference type="AlphaFoldDB" id="A0A5B7F5U5"/>